<dbReference type="OrthoDB" id="3251507at2759"/>
<keyword evidence="2" id="KW-1185">Reference proteome</keyword>
<reference evidence="1 2" key="1">
    <citation type="journal article" date="2015" name="BMC Genomics">
        <title>The genome of the truffle-parasite Tolypocladium ophioglossoides and the evolution of antifungal peptaibiotics.</title>
        <authorList>
            <person name="Quandt C.A."/>
            <person name="Bushley K.E."/>
            <person name="Spatafora J.W."/>
        </authorList>
    </citation>
    <scope>NUCLEOTIDE SEQUENCE [LARGE SCALE GENOMIC DNA]</scope>
    <source>
        <strain evidence="1 2">CBS 100239</strain>
    </source>
</reference>
<gene>
    <name evidence="1" type="ORF">TOPH_02769</name>
</gene>
<dbReference type="AlphaFoldDB" id="A0A0L0NF94"/>
<evidence type="ECO:0000313" key="2">
    <source>
        <dbReference type="Proteomes" id="UP000036947"/>
    </source>
</evidence>
<sequence length="456" mass="51872">MEEPVPLISRLIHKFYEPVILLVSLIGSTAGAGAPRPPEPVPIDVHDDKQVFQAFLNKLGHVCDSMKGGNTVTSFVALRHEHNQGGVNYWFAANRRSTDELEATATYVEGLLQKVNQVTEGREHENDVRIDLLCDILRFNRSRVSVYLRTLRSQIEECLTRMDVSDENIENCREILHCLVRLDQSQAGAIIKERAANDRMLGIPSVECWSGLLHTTKRILAYAQSAQFLLFARRRWPELFDKPAVSFVPSSAPTQISIRNKSLTAESIVGRMTRKDKRIRVFRSFVQALQAFDLDDRIESEYRKSSFAPIVHSEILMLNWLETNGGLELCRFFNDWAYIGSSKPTCRLCDYYFQEHMSAVERRPSHGNLYPSWRFPDVLPSQGNSAVVARETMYNRVLQRVRKDAFDMAQKRAPPSCKEYDSNTFSATITLERYWTVAGSTAESDEVADVLGPTSL</sequence>
<dbReference type="PANTHER" id="PTHR42037:SF1">
    <property type="match status" value="1"/>
</dbReference>
<dbReference type="PANTHER" id="PTHR42037">
    <property type="match status" value="1"/>
</dbReference>
<organism evidence="1 2">
    <name type="scientific">Tolypocladium ophioglossoides (strain CBS 100239)</name>
    <name type="common">Snaketongue truffleclub</name>
    <name type="synonym">Elaphocordyceps ophioglossoides</name>
    <dbReference type="NCBI Taxonomy" id="1163406"/>
    <lineage>
        <taxon>Eukaryota</taxon>
        <taxon>Fungi</taxon>
        <taxon>Dikarya</taxon>
        <taxon>Ascomycota</taxon>
        <taxon>Pezizomycotina</taxon>
        <taxon>Sordariomycetes</taxon>
        <taxon>Hypocreomycetidae</taxon>
        <taxon>Hypocreales</taxon>
        <taxon>Ophiocordycipitaceae</taxon>
        <taxon>Tolypocladium</taxon>
    </lineage>
</organism>
<dbReference type="InterPro" id="IPR027796">
    <property type="entry name" value="OTT_1508_deam-like"/>
</dbReference>
<evidence type="ECO:0000313" key="1">
    <source>
        <dbReference type="EMBL" id="KND92723.1"/>
    </source>
</evidence>
<dbReference type="EMBL" id="LFRF01000005">
    <property type="protein sequence ID" value="KND92723.1"/>
    <property type="molecule type" value="Genomic_DNA"/>
</dbReference>
<name>A0A0L0NF94_TOLOC</name>
<proteinExistence type="predicted"/>
<dbReference type="Pfam" id="PF14441">
    <property type="entry name" value="OTT_1508_deam"/>
    <property type="match status" value="1"/>
</dbReference>
<protein>
    <submittedName>
        <fullName evidence="1">Uncharacterized protein</fullName>
    </submittedName>
</protein>
<accession>A0A0L0NF94</accession>
<comment type="caution">
    <text evidence="1">The sequence shown here is derived from an EMBL/GenBank/DDBJ whole genome shotgun (WGS) entry which is preliminary data.</text>
</comment>
<dbReference type="Proteomes" id="UP000036947">
    <property type="component" value="Unassembled WGS sequence"/>
</dbReference>